<accession>A0A644ZKM8</accession>
<organism evidence="1">
    <name type="scientific">bioreactor metagenome</name>
    <dbReference type="NCBI Taxonomy" id="1076179"/>
    <lineage>
        <taxon>unclassified sequences</taxon>
        <taxon>metagenomes</taxon>
        <taxon>ecological metagenomes</taxon>
    </lineage>
</organism>
<proteinExistence type="predicted"/>
<sequence length="351" mass="37943">MNEAVENIRLDVGQNIGTAVIHPPIGRAASPVRKILIVVTLAERLGQKTGRLALPVMRIQPVRHLRNAQQSVRLAGKHIRQSLGAAGSPEVPVGNDVFSVGAFDTGIVHAGKLADEISNVLSRSRVCRDHTVNIADLAAGGIDLEPCPIGSDQGRDAEISTVTALEFFRGCFAGKAARGGYDRFHQRARQRQRRSGHARVNRAKLAEESALKHPGFDVSAADLPPWADNLRLRGNHHFRLGRQQFFNIDSGGFARWIVTAGFAQFPQLRPVIALAGIMMAGEGNCAGGLLNQDGGLVGVLRMKRADRKDPAATAFPRLRLAEFRTIPPNPVVEIEIAVYACRGGLPTLVDR</sequence>
<dbReference type="AlphaFoldDB" id="A0A644ZKM8"/>
<name>A0A644ZKM8_9ZZZZ</name>
<evidence type="ECO:0000313" key="1">
    <source>
        <dbReference type="EMBL" id="MPM41440.1"/>
    </source>
</evidence>
<comment type="caution">
    <text evidence="1">The sequence shown here is derived from an EMBL/GenBank/DDBJ whole genome shotgun (WGS) entry which is preliminary data.</text>
</comment>
<dbReference type="EMBL" id="VSSQ01009374">
    <property type="protein sequence ID" value="MPM41440.1"/>
    <property type="molecule type" value="Genomic_DNA"/>
</dbReference>
<protein>
    <submittedName>
        <fullName evidence="1">Uncharacterized protein</fullName>
    </submittedName>
</protein>
<reference evidence="1" key="1">
    <citation type="submission" date="2019-08" db="EMBL/GenBank/DDBJ databases">
        <authorList>
            <person name="Kucharzyk K."/>
            <person name="Murdoch R.W."/>
            <person name="Higgins S."/>
            <person name="Loffler F."/>
        </authorList>
    </citation>
    <scope>NUCLEOTIDE SEQUENCE</scope>
</reference>
<gene>
    <name evidence="1" type="ORF">SDC9_88095</name>
</gene>